<sequence length="95" mass="11040">MRKSIISLCLMLLAAGSLFTQTQERREEFPTYAEMRRHFGELYQQKKLKEAADLLEWAVTEFPDHLEANAFNLAIIYAELDKSDQGIKILKYALD</sequence>
<gene>
    <name evidence="1" type="ORF">S01H1_39812</name>
</gene>
<dbReference type="Gene3D" id="1.25.40.10">
    <property type="entry name" value="Tetratricopeptide repeat domain"/>
    <property type="match status" value="1"/>
</dbReference>
<comment type="caution">
    <text evidence="1">The sequence shown here is derived from an EMBL/GenBank/DDBJ whole genome shotgun (WGS) entry which is preliminary data.</text>
</comment>
<dbReference type="AlphaFoldDB" id="X0ULJ2"/>
<protein>
    <recommendedName>
        <fullName evidence="2">Tetratricopeptide repeat protein</fullName>
    </recommendedName>
</protein>
<evidence type="ECO:0008006" key="2">
    <source>
        <dbReference type="Google" id="ProtNLM"/>
    </source>
</evidence>
<dbReference type="InterPro" id="IPR011990">
    <property type="entry name" value="TPR-like_helical_dom_sf"/>
</dbReference>
<dbReference type="SUPFAM" id="SSF48452">
    <property type="entry name" value="TPR-like"/>
    <property type="match status" value="1"/>
</dbReference>
<accession>X0ULJ2</accession>
<dbReference type="EMBL" id="BARS01025164">
    <property type="protein sequence ID" value="GAG01223.1"/>
    <property type="molecule type" value="Genomic_DNA"/>
</dbReference>
<organism evidence="1">
    <name type="scientific">marine sediment metagenome</name>
    <dbReference type="NCBI Taxonomy" id="412755"/>
    <lineage>
        <taxon>unclassified sequences</taxon>
        <taxon>metagenomes</taxon>
        <taxon>ecological metagenomes</taxon>
    </lineage>
</organism>
<proteinExistence type="predicted"/>
<name>X0ULJ2_9ZZZZ</name>
<feature type="non-terminal residue" evidence="1">
    <location>
        <position position="95"/>
    </location>
</feature>
<reference evidence="1" key="1">
    <citation type="journal article" date="2014" name="Front. Microbiol.">
        <title>High frequency of phylogenetically diverse reductive dehalogenase-homologous genes in deep subseafloor sedimentary metagenomes.</title>
        <authorList>
            <person name="Kawai M."/>
            <person name="Futagami T."/>
            <person name="Toyoda A."/>
            <person name="Takaki Y."/>
            <person name="Nishi S."/>
            <person name="Hori S."/>
            <person name="Arai W."/>
            <person name="Tsubouchi T."/>
            <person name="Morono Y."/>
            <person name="Uchiyama I."/>
            <person name="Ito T."/>
            <person name="Fujiyama A."/>
            <person name="Inagaki F."/>
            <person name="Takami H."/>
        </authorList>
    </citation>
    <scope>NUCLEOTIDE SEQUENCE</scope>
    <source>
        <strain evidence="1">Expedition CK06-06</strain>
    </source>
</reference>
<evidence type="ECO:0000313" key="1">
    <source>
        <dbReference type="EMBL" id="GAG01223.1"/>
    </source>
</evidence>